<evidence type="ECO:0000313" key="3">
    <source>
        <dbReference type="EMBL" id="PHJ14717.1"/>
    </source>
</evidence>
<accession>A0A2C6K8R0</accession>
<proteinExistence type="predicted"/>
<reference evidence="3 4" key="1">
    <citation type="journal article" date="2017" name="Int. J. Parasitol.">
        <title>The genome of the protozoan parasite Cystoisospora suis and a reverse vaccinology approach to identify vaccine candidates.</title>
        <authorList>
            <person name="Palmieri N."/>
            <person name="Shrestha A."/>
            <person name="Ruttkowski B."/>
            <person name="Beck T."/>
            <person name="Vogl C."/>
            <person name="Tomley F."/>
            <person name="Blake D.P."/>
            <person name="Joachim A."/>
        </authorList>
    </citation>
    <scope>NUCLEOTIDE SEQUENCE [LARGE SCALE GENOMIC DNA]</scope>
    <source>
        <strain evidence="3 4">Wien I</strain>
    </source>
</reference>
<dbReference type="EMBL" id="MIGC01012097">
    <property type="protein sequence ID" value="PHJ14717.1"/>
    <property type="molecule type" value="Genomic_DNA"/>
</dbReference>
<dbReference type="Proteomes" id="UP000221165">
    <property type="component" value="Unassembled WGS sequence"/>
</dbReference>
<sequence length="190" mass="20085">MGNLCAICCRPGKETSCCCFSLAIAMLVFAGYYGAVGGMDLWQALASDPVLTTQKYNAIFTLSVAGALALSVILGLLKLGLISFIFTITVFLLLLSDAIFKLITFIFNWVEWGKALHDGTMKFQAAMVFSSISQLLTIGITLSMANVIWSAALVYKAGGNGCEYKNYEQIKASSGGGGKGKGDTEAGGDD</sequence>
<keyword evidence="2" id="KW-0472">Membrane</keyword>
<evidence type="ECO:0000256" key="1">
    <source>
        <dbReference type="SAM" id="MobiDB-lite"/>
    </source>
</evidence>
<dbReference type="OrthoDB" id="345601at2759"/>
<protein>
    <submittedName>
        <fullName evidence="3">Transmembrane protein</fullName>
    </submittedName>
</protein>
<organism evidence="3 4">
    <name type="scientific">Cystoisospora suis</name>
    <dbReference type="NCBI Taxonomy" id="483139"/>
    <lineage>
        <taxon>Eukaryota</taxon>
        <taxon>Sar</taxon>
        <taxon>Alveolata</taxon>
        <taxon>Apicomplexa</taxon>
        <taxon>Conoidasida</taxon>
        <taxon>Coccidia</taxon>
        <taxon>Eucoccidiorida</taxon>
        <taxon>Eimeriorina</taxon>
        <taxon>Sarcocystidae</taxon>
        <taxon>Cystoisospora</taxon>
    </lineage>
</organism>
<feature type="transmembrane region" description="Helical" evidence="2">
    <location>
        <begin position="17"/>
        <end position="36"/>
    </location>
</feature>
<keyword evidence="2" id="KW-1133">Transmembrane helix</keyword>
<name>A0A2C6K8R0_9APIC</name>
<comment type="caution">
    <text evidence="3">The sequence shown here is derived from an EMBL/GenBank/DDBJ whole genome shotgun (WGS) entry which is preliminary data.</text>
</comment>
<feature type="region of interest" description="Disordered" evidence="1">
    <location>
        <begin position="171"/>
        <end position="190"/>
    </location>
</feature>
<feature type="transmembrane region" description="Helical" evidence="2">
    <location>
        <begin position="127"/>
        <end position="155"/>
    </location>
</feature>
<keyword evidence="2 3" id="KW-0812">Transmembrane</keyword>
<dbReference type="RefSeq" id="XP_067916453.1">
    <property type="nucleotide sequence ID" value="XM_068071571.1"/>
</dbReference>
<dbReference type="VEuPathDB" id="ToxoDB:CSUI_011473"/>
<evidence type="ECO:0000313" key="4">
    <source>
        <dbReference type="Proteomes" id="UP000221165"/>
    </source>
</evidence>
<feature type="transmembrane region" description="Helical" evidence="2">
    <location>
        <begin position="56"/>
        <end position="77"/>
    </location>
</feature>
<evidence type="ECO:0000256" key="2">
    <source>
        <dbReference type="SAM" id="Phobius"/>
    </source>
</evidence>
<dbReference type="AlphaFoldDB" id="A0A2C6K8R0"/>
<keyword evidence="4" id="KW-1185">Reference proteome</keyword>
<dbReference type="GeneID" id="94434782"/>
<feature type="transmembrane region" description="Helical" evidence="2">
    <location>
        <begin position="84"/>
        <end position="107"/>
    </location>
</feature>
<gene>
    <name evidence="3" type="ORF">CSUI_011473</name>
</gene>